<dbReference type="PANTHER" id="PTHR40866:SF1">
    <property type="entry name" value="BED-TYPE DOMAIN-CONTAINING PROTEIN"/>
    <property type="match status" value="1"/>
</dbReference>
<dbReference type="InterPro" id="IPR012337">
    <property type="entry name" value="RNaseH-like_sf"/>
</dbReference>
<dbReference type="EMBL" id="KI684798">
    <property type="protein sequence ID" value="ETK93877.1"/>
    <property type="molecule type" value="Genomic_DNA"/>
</dbReference>
<protein>
    <submittedName>
        <fullName evidence="2">Uncharacterized protein</fullName>
    </submittedName>
</protein>
<evidence type="ECO:0000256" key="1">
    <source>
        <dbReference type="SAM" id="MobiDB-lite"/>
    </source>
</evidence>
<dbReference type="Proteomes" id="UP000053236">
    <property type="component" value="Unassembled WGS sequence"/>
</dbReference>
<name>W2HF36_PHYNI</name>
<dbReference type="VEuPathDB" id="FungiDB:PPTG_24604"/>
<dbReference type="SUPFAM" id="SSF53098">
    <property type="entry name" value="Ribonuclease H-like"/>
    <property type="match status" value="1"/>
</dbReference>
<proteinExistence type="predicted"/>
<feature type="region of interest" description="Disordered" evidence="1">
    <location>
        <begin position="19"/>
        <end position="42"/>
    </location>
</feature>
<sequence>MRQMIAVDSVQAFNDIAEATSARERTAPSPARSEPTRSHRPATVGHYLEENTDTVDSEQGVLRRHRSCKVCVIYKVKPRKFTMYFCQCAFLVGDNCSVNKRLATLIGVPLIGCVSHRLNRAVQHELQEHEADLAEVQALTIKLRTLTQSAKLRLKTDLRSVIRKDTRWRPTFMMQHRYFELLKHLDTTDDEIADLLPSASCNRRLRALLKELTDVESVSKALQGTNVDLLDVREWFDGLIGIKPQYADYLGPRSAIVHSPDFESGCVRVLRGNTSRLTRSEKAALRVFEVTSGERPANEDVEGSFVERVEKRRRLAQQEQRYVLLRSVLPTSNM</sequence>
<reference evidence="2" key="1">
    <citation type="submission" date="2013-11" db="EMBL/GenBank/DDBJ databases">
        <title>The Genome Sequence of Phytophthora parasitica CJ02B3.</title>
        <authorList>
            <consortium name="The Broad Institute Genomics Platform"/>
            <person name="Russ C."/>
            <person name="Tyler B."/>
            <person name="Panabieres F."/>
            <person name="Shan W."/>
            <person name="Tripathy S."/>
            <person name="Grunwald N."/>
            <person name="Machado M."/>
            <person name="Johnson C.S."/>
            <person name="Arredondo F."/>
            <person name="Hong C."/>
            <person name="Coffey M."/>
            <person name="Young S.K."/>
            <person name="Zeng Q."/>
            <person name="Gargeya S."/>
            <person name="Fitzgerald M."/>
            <person name="Abouelleil A."/>
            <person name="Alvarado L."/>
            <person name="Chapman S.B."/>
            <person name="Gainer-Dewar J."/>
            <person name="Goldberg J."/>
            <person name="Griggs A."/>
            <person name="Gujja S."/>
            <person name="Hansen M."/>
            <person name="Howarth C."/>
            <person name="Imamovic A."/>
            <person name="Ireland A."/>
            <person name="Larimer J."/>
            <person name="McCowan C."/>
            <person name="Murphy C."/>
            <person name="Pearson M."/>
            <person name="Poon T.W."/>
            <person name="Priest M."/>
            <person name="Roberts A."/>
            <person name="Saif S."/>
            <person name="Shea T."/>
            <person name="Sykes S."/>
            <person name="Wortman J."/>
            <person name="Nusbaum C."/>
            <person name="Birren B."/>
        </authorList>
    </citation>
    <scope>NUCLEOTIDE SEQUENCE [LARGE SCALE GENOMIC DNA]</scope>
    <source>
        <strain evidence="2">CJ02B3</strain>
    </source>
</reference>
<organism evidence="2">
    <name type="scientific">Phytophthora nicotianae</name>
    <name type="common">Potato buckeye rot agent</name>
    <name type="synonym">Phytophthora parasitica</name>
    <dbReference type="NCBI Taxonomy" id="4792"/>
    <lineage>
        <taxon>Eukaryota</taxon>
        <taxon>Sar</taxon>
        <taxon>Stramenopiles</taxon>
        <taxon>Oomycota</taxon>
        <taxon>Peronosporomycetes</taxon>
        <taxon>Peronosporales</taxon>
        <taxon>Peronosporaceae</taxon>
        <taxon>Phytophthora</taxon>
    </lineage>
</organism>
<feature type="non-terminal residue" evidence="2">
    <location>
        <position position="334"/>
    </location>
</feature>
<dbReference type="VEuPathDB" id="FungiDB:PPTG_19537"/>
<accession>W2HF36</accession>
<dbReference type="AlphaFoldDB" id="W2HF36"/>
<evidence type="ECO:0000313" key="2">
    <source>
        <dbReference type="EMBL" id="ETK93877.1"/>
    </source>
</evidence>
<dbReference type="PANTHER" id="PTHR40866">
    <property type="entry name" value="BED-TYPE DOMAIN-CONTAINING PROTEIN"/>
    <property type="match status" value="1"/>
</dbReference>
<gene>
    <name evidence="2" type="ORF">L915_03010</name>
</gene>